<dbReference type="InterPro" id="IPR005097">
    <property type="entry name" value="Sacchrp_dh_NADP-bd"/>
</dbReference>
<dbReference type="PANTHER" id="PTHR43781:SF1">
    <property type="entry name" value="SACCHAROPINE DEHYDROGENASE"/>
    <property type="match status" value="1"/>
</dbReference>
<sequence length="341" mass="36245">MERRGHAEPPRRVVVYGAYGHTGRFVTAELLRRGLVPILSGRDPERLAALGADHPGLECRPATVDDPRVLNGAAAVINCAGPFLDTASPLAGAAVRAGVHYLDVSAEQTTVQALHREQAGDARAAGVAVVPAMAFYGGLADLLATSAMGDWTRADEITVAVALDRWWPTAGTRLTGRRNTARRLVVAGGRLVPLADPPPIRAWPFPEPFGRQETVELPFSEIVTMATHLRASAIHSFFRTGPLHDLRDPATPGPEAVDGTGRSAQRFVVEVVARRGTGERRITAAGRDIYAVSAPIVVEATVRILDGRVAGLGVAAPGELFDADDVLGALSPDPLTVRREW</sequence>
<proteinExistence type="predicted"/>
<dbReference type="Gene3D" id="3.40.50.720">
    <property type="entry name" value="NAD(P)-binding Rossmann-like Domain"/>
    <property type="match status" value="1"/>
</dbReference>
<dbReference type="SUPFAM" id="SSF51735">
    <property type="entry name" value="NAD(P)-binding Rossmann-fold domains"/>
    <property type="match status" value="1"/>
</dbReference>
<accession>A0A543D0M7</accession>
<dbReference type="Proteomes" id="UP000315677">
    <property type="component" value="Unassembled WGS sequence"/>
</dbReference>
<dbReference type="EMBL" id="VFPA01000006">
    <property type="protein sequence ID" value="TQM02872.1"/>
    <property type="molecule type" value="Genomic_DNA"/>
</dbReference>
<dbReference type="RefSeq" id="WP_142062381.1">
    <property type="nucleotide sequence ID" value="NZ_VFPA01000006.1"/>
</dbReference>
<evidence type="ECO:0000259" key="1">
    <source>
        <dbReference type="Pfam" id="PF03435"/>
    </source>
</evidence>
<evidence type="ECO:0000313" key="3">
    <source>
        <dbReference type="Proteomes" id="UP000315677"/>
    </source>
</evidence>
<keyword evidence="3" id="KW-1185">Reference proteome</keyword>
<feature type="domain" description="Saccharopine dehydrogenase NADP binding" evidence="1">
    <location>
        <begin position="13"/>
        <end position="127"/>
    </location>
</feature>
<dbReference type="InterPro" id="IPR036291">
    <property type="entry name" value="NAD(P)-bd_dom_sf"/>
</dbReference>
<dbReference type="Pfam" id="PF03435">
    <property type="entry name" value="Sacchrp_dh_NADP"/>
    <property type="match status" value="1"/>
</dbReference>
<protein>
    <submittedName>
        <fullName evidence="2">Saccharopine dehydrogenase-like protein</fullName>
    </submittedName>
</protein>
<name>A0A543D0M7_9PSEU</name>
<comment type="caution">
    <text evidence="2">The sequence shown here is derived from an EMBL/GenBank/DDBJ whole genome shotgun (WGS) entry which is preliminary data.</text>
</comment>
<dbReference type="PANTHER" id="PTHR43781">
    <property type="entry name" value="SACCHAROPINE DEHYDROGENASE"/>
    <property type="match status" value="1"/>
</dbReference>
<evidence type="ECO:0000313" key="2">
    <source>
        <dbReference type="EMBL" id="TQM02872.1"/>
    </source>
</evidence>
<dbReference type="AlphaFoldDB" id="A0A543D0M7"/>
<dbReference type="OrthoDB" id="4420885at2"/>
<organism evidence="2 3">
    <name type="scientific">Pseudonocardia kunmingensis</name>
    <dbReference type="NCBI Taxonomy" id="630975"/>
    <lineage>
        <taxon>Bacteria</taxon>
        <taxon>Bacillati</taxon>
        <taxon>Actinomycetota</taxon>
        <taxon>Actinomycetes</taxon>
        <taxon>Pseudonocardiales</taxon>
        <taxon>Pseudonocardiaceae</taxon>
        <taxon>Pseudonocardia</taxon>
    </lineage>
</organism>
<gene>
    <name evidence="2" type="ORF">FB558_7515</name>
</gene>
<reference evidence="2 3" key="1">
    <citation type="submission" date="2019-06" db="EMBL/GenBank/DDBJ databases">
        <title>Sequencing the genomes of 1000 actinobacteria strains.</title>
        <authorList>
            <person name="Klenk H.-P."/>
        </authorList>
    </citation>
    <scope>NUCLEOTIDE SEQUENCE [LARGE SCALE GENOMIC DNA]</scope>
    <source>
        <strain evidence="2 3">DSM 45301</strain>
    </source>
</reference>